<name>A0ABD1JFH2_9TELE</name>
<protein>
    <recommendedName>
        <fullName evidence="3">E3 ubiquitin-protein ligase E3D</fullName>
        <ecNumber evidence="2">2.3.2.26</ecNumber>
    </recommendedName>
    <alternativeName>
        <fullName evidence="6">HECT-type E3 ubiquitin transferase E3D</fullName>
    </alternativeName>
    <alternativeName>
        <fullName evidence="5">UbcH10-binding protein with a HECT-like domain</fullName>
    </alternativeName>
    <alternativeName>
        <fullName evidence="4">Ubiquitin-conjugating enzyme E2C-binding protein</fullName>
    </alternativeName>
</protein>
<dbReference type="GO" id="GO:0061630">
    <property type="term" value="F:ubiquitin protein ligase activity"/>
    <property type="evidence" value="ECO:0007669"/>
    <property type="project" value="UniProtKB-EC"/>
</dbReference>
<evidence type="ECO:0000256" key="5">
    <source>
        <dbReference type="ARBA" id="ARBA00032234"/>
    </source>
</evidence>
<comment type="caution">
    <text evidence="10">The sequence shown here is derived from an EMBL/GenBank/DDBJ whole genome shotgun (WGS) entry which is preliminary data.</text>
</comment>
<dbReference type="EMBL" id="JBHFQA010000017">
    <property type="protein sequence ID" value="KAL2084816.1"/>
    <property type="molecule type" value="Genomic_DNA"/>
</dbReference>
<evidence type="ECO:0000256" key="6">
    <source>
        <dbReference type="ARBA" id="ARBA00032298"/>
    </source>
</evidence>
<evidence type="ECO:0000256" key="9">
    <source>
        <dbReference type="SAM" id="MobiDB-lite"/>
    </source>
</evidence>
<dbReference type="PANTHER" id="PTHR31531">
    <property type="entry name" value="E3 UBIQUITIN-PROTEIN LIGASE E3D FAMILY MEMBER"/>
    <property type="match status" value="1"/>
</dbReference>
<dbReference type="AlphaFoldDB" id="A0ABD1JFH2"/>
<sequence length="349" mass="38497">MDEGGRQHEIFLELRQRLQSGLLILRNDVAHCPTEVKVSSGDSSLLIQTPRGLWRIELPPGVSVVQGSCQPTPAGNGGEGHHFRLRLKVDQQTEVRGSVIERLQVQRCYGFHCQACGACILEKRVFKRVLPLPSGNWNALVGEWCCHPDPFANRKLHPRAEDCLTGDTYFLLARDNDSDQTLTVESDPAPDHTAANHSQDSEKPRPVHSTPVVSCKNCSATLGEALTRDVFKFYVTEVTETESDDCDTNKTVDRLEFVEKTLSARLVELSSAQSIFRFSIQTPTGKAAVLLWLLNTDTLVASFPESPVSGDGTLISLGDSNRADEHQSRHAVSAVKVLYLPCSLSSHQE</sequence>
<evidence type="ECO:0000256" key="4">
    <source>
        <dbReference type="ARBA" id="ARBA00029737"/>
    </source>
</evidence>
<comment type="subunit">
    <text evidence="8">Interacts with UBE2C/UbcH10 (E2 ubiquitin-conjugating enzyme). In vitro, interacts with cyclin-B.</text>
</comment>
<evidence type="ECO:0000313" key="10">
    <source>
        <dbReference type="EMBL" id="KAL2084816.1"/>
    </source>
</evidence>
<dbReference type="Pfam" id="PF09814">
    <property type="entry name" value="HECT_2"/>
    <property type="match status" value="1"/>
</dbReference>
<feature type="region of interest" description="Disordered" evidence="9">
    <location>
        <begin position="180"/>
        <end position="210"/>
    </location>
</feature>
<dbReference type="PANTHER" id="PTHR31531:SF2">
    <property type="entry name" value="E3 UBIQUITIN-PROTEIN LIGASE E3D"/>
    <property type="match status" value="1"/>
</dbReference>
<evidence type="ECO:0000256" key="3">
    <source>
        <dbReference type="ARBA" id="ARBA00013646"/>
    </source>
</evidence>
<evidence type="ECO:0000256" key="8">
    <source>
        <dbReference type="ARBA" id="ARBA00064185"/>
    </source>
</evidence>
<evidence type="ECO:0000256" key="2">
    <source>
        <dbReference type="ARBA" id="ARBA00012485"/>
    </source>
</evidence>
<comment type="function">
    <text evidence="7">E3 ubiquitin-protein ligase which accepts ubiquitin from specific E2 ubiquitin-conjugating enzymes, and transfers it to substrates, generally promoting their degradation by the proteasome. Independently of its E3 ubiquitin-protein ligase activity, acts as an inhibitor of CPSF3 endonuclease activity by blocking CPSF3 active site.</text>
</comment>
<evidence type="ECO:0000313" key="11">
    <source>
        <dbReference type="Proteomes" id="UP001591681"/>
    </source>
</evidence>
<comment type="catalytic activity">
    <reaction evidence="1">
        <text>S-ubiquitinyl-[E2 ubiquitin-conjugating enzyme]-L-cysteine + [acceptor protein]-L-lysine = [E2 ubiquitin-conjugating enzyme]-L-cysteine + N(6)-ubiquitinyl-[acceptor protein]-L-lysine.</text>
        <dbReference type="EC" id="2.3.2.26"/>
    </reaction>
</comment>
<dbReference type="EC" id="2.3.2.26" evidence="2"/>
<accession>A0ABD1JFH2</accession>
<proteinExistence type="predicted"/>
<organism evidence="10 11">
    <name type="scientific">Coilia grayii</name>
    <name type="common">Gray's grenadier anchovy</name>
    <dbReference type="NCBI Taxonomy" id="363190"/>
    <lineage>
        <taxon>Eukaryota</taxon>
        <taxon>Metazoa</taxon>
        <taxon>Chordata</taxon>
        <taxon>Craniata</taxon>
        <taxon>Vertebrata</taxon>
        <taxon>Euteleostomi</taxon>
        <taxon>Actinopterygii</taxon>
        <taxon>Neopterygii</taxon>
        <taxon>Teleostei</taxon>
        <taxon>Clupei</taxon>
        <taxon>Clupeiformes</taxon>
        <taxon>Clupeoidei</taxon>
        <taxon>Engraulidae</taxon>
        <taxon>Coilinae</taxon>
        <taxon>Coilia</taxon>
    </lineage>
</organism>
<evidence type="ECO:0000256" key="1">
    <source>
        <dbReference type="ARBA" id="ARBA00000885"/>
    </source>
</evidence>
<reference evidence="10 11" key="1">
    <citation type="submission" date="2024-09" db="EMBL/GenBank/DDBJ databases">
        <title>A chromosome-level genome assembly of Gray's grenadier anchovy, Coilia grayii.</title>
        <authorList>
            <person name="Fu Z."/>
        </authorList>
    </citation>
    <scope>NUCLEOTIDE SEQUENCE [LARGE SCALE GENOMIC DNA]</scope>
    <source>
        <strain evidence="10">G4</strain>
        <tissue evidence="10">Muscle</tissue>
    </source>
</reference>
<dbReference type="Proteomes" id="UP001591681">
    <property type="component" value="Unassembled WGS sequence"/>
</dbReference>
<dbReference type="InterPro" id="IPR019193">
    <property type="entry name" value="UBQ-conj_enz_E2-bd_prot"/>
</dbReference>
<evidence type="ECO:0000256" key="7">
    <source>
        <dbReference type="ARBA" id="ARBA00053831"/>
    </source>
</evidence>
<keyword evidence="11" id="KW-1185">Reference proteome</keyword>
<gene>
    <name evidence="10" type="ORF">ACEWY4_020334</name>
</gene>